<dbReference type="AlphaFoldDB" id="A0A5M4FCB2"/>
<protein>
    <submittedName>
        <fullName evidence="2">DUF559 domain-containing protein</fullName>
    </submittedName>
</protein>
<organism evidence="2 3">
    <name type="scientific">Aeromicrobium ginsengisoli</name>
    <dbReference type="NCBI Taxonomy" id="363867"/>
    <lineage>
        <taxon>Bacteria</taxon>
        <taxon>Bacillati</taxon>
        <taxon>Actinomycetota</taxon>
        <taxon>Actinomycetes</taxon>
        <taxon>Propionibacteriales</taxon>
        <taxon>Nocardioidaceae</taxon>
        <taxon>Aeromicrobium</taxon>
    </lineage>
</organism>
<dbReference type="Gene3D" id="3.40.960.10">
    <property type="entry name" value="VSR Endonuclease"/>
    <property type="match status" value="1"/>
</dbReference>
<reference evidence="2" key="1">
    <citation type="submission" date="2019-09" db="EMBL/GenBank/DDBJ databases">
        <authorList>
            <person name="Li J."/>
        </authorList>
    </citation>
    <scope>NUCLEOTIDE SEQUENCE [LARGE SCALE GENOMIC DNA]</scope>
    <source>
        <strain evidence="2">JCM 14732</strain>
    </source>
</reference>
<comment type="caution">
    <text evidence="2">The sequence shown here is derived from an EMBL/GenBank/DDBJ whole genome shotgun (WGS) entry which is preliminary data.</text>
</comment>
<name>A0A5M4FCB2_9ACTN</name>
<evidence type="ECO:0000313" key="2">
    <source>
        <dbReference type="EMBL" id="KAA1396044.1"/>
    </source>
</evidence>
<sequence length="329" mass="36986">MRIHISVHRVDLPAASSTGVRILAARRCGIEHRRRVPSPTPLPPALAGRVFTVGEAAVHGLSRRVLQGRRFVMERPGYYRFADTEVPFDAAVEAAWSALPDDAALSHISILRWLGFEAGPMFPLHFATARPLRRFREDLVLHRYQGRLSSTFVRGVPLLGPDRTFVDCGTLLSTTELVRVGDWLVAQKHTDPATLRAYVMTSHLDGVQRARRAAELVRDGVESPRETDVRLALVGSGLAEPELNTDIFDDRGRFLARGDLVYRRWKVLVEYDGWHHERDAWQRQKDHLRREALEAAGWVVIVVTTADMRAPKSVAARVARALMSRGYPS</sequence>
<dbReference type="Proteomes" id="UP000380867">
    <property type="component" value="Unassembled WGS sequence"/>
</dbReference>
<feature type="domain" description="DUF559" evidence="1">
    <location>
        <begin position="259"/>
        <end position="308"/>
    </location>
</feature>
<dbReference type="Pfam" id="PF04480">
    <property type="entry name" value="DUF559"/>
    <property type="match status" value="1"/>
</dbReference>
<dbReference type="InterPro" id="IPR007569">
    <property type="entry name" value="DUF559"/>
</dbReference>
<dbReference type="EMBL" id="SDPQ02000003">
    <property type="protein sequence ID" value="KAA1396044.1"/>
    <property type="molecule type" value="Genomic_DNA"/>
</dbReference>
<dbReference type="OrthoDB" id="3173471at2"/>
<keyword evidence="3" id="KW-1185">Reference proteome</keyword>
<evidence type="ECO:0000313" key="3">
    <source>
        <dbReference type="Proteomes" id="UP000380867"/>
    </source>
</evidence>
<evidence type="ECO:0000259" key="1">
    <source>
        <dbReference type="Pfam" id="PF04480"/>
    </source>
</evidence>
<proteinExistence type="predicted"/>
<gene>
    <name evidence="2" type="ORF">ESP70_018140</name>
</gene>
<dbReference type="SUPFAM" id="SSF52980">
    <property type="entry name" value="Restriction endonuclease-like"/>
    <property type="match status" value="1"/>
</dbReference>
<accession>A0A5M4FCB2</accession>
<dbReference type="InterPro" id="IPR011335">
    <property type="entry name" value="Restrct_endonuc-II-like"/>
</dbReference>